<sequence length="482" mass="51342">MNEETLSSESLDRLGLLQQPFAVTMGEQFLFVDPGIDMGVNVVLQHLRGPQNLVVLRGETGSGKSTQLLRILASGEADLDFCAFRARTDTTLAAIETAVSSFWQEKLAAAQADELASGSLGLQLTQLMQDGLKPVLAIDDADRLPADVIAELLDIRQQILQRFSNSFGLLLVGSPRIEERLNSICDDSDMLLAPMIIQQRPLNSEQTRAYLTHRLRAAGLRDMDLLDDAAMQDIHRRSGGLPGQINQLASQTLRAIADSMAGDQLGSSLGIKKLAFGGMPAQPLRTWLGAAASVVILGGGALLIGLATRPSVPVEDPLSRPLVLPERPAEVTVQPEAAPEVSAEPSMAPVEPATAETRETAPAPEAPTAPPPSAAATPPMAETTGVLGADWLRQQDPSQFTLQFISGSDAEALRAYAQRVDLPGEVAIFSVRRNDQVSYALVYGVYSSAAAARSAIVALPAAVRRNQPFARSFASINEAMAD</sequence>
<dbReference type="AlphaFoldDB" id="A0A1R3VV10"/>
<name>A0A1R3VV10_9GAMM</name>
<dbReference type="InterPro" id="IPR036680">
    <property type="entry name" value="SPOR-like_sf"/>
</dbReference>
<dbReference type="PANTHER" id="PTHR35894:SF7">
    <property type="entry name" value="GENERAL SECRETION PATHWAY PROTEIN A-RELATED"/>
    <property type="match status" value="1"/>
</dbReference>
<feature type="region of interest" description="Disordered" evidence="1">
    <location>
        <begin position="325"/>
        <end position="381"/>
    </location>
</feature>
<gene>
    <name evidence="3" type="ORF">SAMN05216526_0928</name>
</gene>
<dbReference type="InterPro" id="IPR027417">
    <property type="entry name" value="P-loop_NTPase"/>
</dbReference>
<dbReference type="Pfam" id="PF13401">
    <property type="entry name" value="AAA_22"/>
    <property type="match status" value="1"/>
</dbReference>
<organism evidence="3 4">
    <name type="scientific">Ectothiorhodosinus mongolicus</name>
    <dbReference type="NCBI Taxonomy" id="233100"/>
    <lineage>
        <taxon>Bacteria</taxon>
        <taxon>Pseudomonadati</taxon>
        <taxon>Pseudomonadota</taxon>
        <taxon>Gammaproteobacteria</taxon>
        <taxon>Chromatiales</taxon>
        <taxon>Ectothiorhodospiraceae</taxon>
        <taxon>Ectothiorhodosinus</taxon>
    </lineage>
</organism>
<dbReference type="GO" id="GO:0016887">
    <property type="term" value="F:ATP hydrolysis activity"/>
    <property type="evidence" value="ECO:0007669"/>
    <property type="project" value="InterPro"/>
</dbReference>
<evidence type="ECO:0000259" key="2">
    <source>
        <dbReference type="PROSITE" id="PS51724"/>
    </source>
</evidence>
<feature type="compositionally biased region" description="Pro residues" evidence="1">
    <location>
        <begin position="364"/>
        <end position="373"/>
    </location>
</feature>
<protein>
    <submittedName>
        <fullName evidence="3">DamX protein</fullName>
    </submittedName>
</protein>
<dbReference type="OrthoDB" id="6189127at2"/>
<dbReference type="PANTHER" id="PTHR35894">
    <property type="entry name" value="GENERAL SECRETION PATHWAY PROTEIN A-RELATED"/>
    <property type="match status" value="1"/>
</dbReference>
<dbReference type="RefSeq" id="WP_076755364.1">
    <property type="nucleotide sequence ID" value="NZ_CP023018.1"/>
</dbReference>
<dbReference type="SUPFAM" id="SSF52540">
    <property type="entry name" value="P-loop containing nucleoside triphosphate hydrolases"/>
    <property type="match status" value="1"/>
</dbReference>
<keyword evidence="4" id="KW-1185">Reference proteome</keyword>
<evidence type="ECO:0000313" key="4">
    <source>
        <dbReference type="Proteomes" id="UP000223759"/>
    </source>
</evidence>
<dbReference type="InterPro" id="IPR049945">
    <property type="entry name" value="AAA_22"/>
</dbReference>
<dbReference type="PROSITE" id="PS51724">
    <property type="entry name" value="SPOR"/>
    <property type="match status" value="1"/>
</dbReference>
<evidence type="ECO:0000313" key="3">
    <source>
        <dbReference type="EMBL" id="SIT68765.1"/>
    </source>
</evidence>
<accession>A0A1R3VV10</accession>
<reference evidence="3 4" key="1">
    <citation type="submission" date="2017-01" db="EMBL/GenBank/DDBJ databases">
        <authorList>
            <person name="Mah S.A."/>
            <person name="Swanson W.J."/>
            <person name="Moy G.W."/>
            <person name="Vacquier V.D."/>
        </authorList>
    </citation>
    <scope>NUCLEOTIDE SEQUENCE [LARGE SCALE GENOMIC DNA]</scope>
    <source>
        <strain evidence="3 4">M9</strain>
    </source>
</reference>
<dbReference type="InterPro" id="IPR007730">
    <property type="entry name" value="SPOR-like_dom"/>
</dbReference>
<dbReference type="Gene3D" id="3.30.70.1070">
    <property type="entry name" value="Sporulation related repeat"/>
    <property type="match status" value="1"/>
</dbReference>
<dbReference type="Gene3D" id="3.40.50.300">
    <property type="entry name" value="P-loop containing nucleotide triphosphate hydrolases"/>
    <property type="match status" value="1"/>
</dbReference>
<feature type="compositionally biased region" description="Low complexity" evidence="1">
    <location>
        <begin position="348"/>
        <end position="363"/>
    </location>
</feature>
<dbReference type="Pfam" id="PF05036">
    <property type="entry name" value="SPOR"/>
    <property type="match status" value="1"/>
</dbReference>
<dbReference type="Proteomes" id="UP000223759">
    <property type="component" value="Unassembled WGS sequence"/>
</dbReference>
<dbReference type="STRING" id="233100.SAMN05216526_0928"/>
<dbReference type="InterPro" id="IPR052026">
    <property type="entry name" value="ExeA_AAA_ATPase_DNA-bind"/>
</dbReference>
<dbReference type="GO" id="GO:0042834">
    <property type="term" value="F:peptidoglycan binding"/>
    <property type="evidence" value="ECO:0007669"/>
    <property type="project" value="InterPro"/>
</dbReference>
<dbReference type="EMBL" id="FTPK01000002">
    <property type="protein sequence ID" value="SIT68765.1"/>
    <property type="molecule type" value="Genomic_DNA"/>
</dbReference>
<proteinExistence type="predicted"/>
<feature type="domain" description="SPOR" evidence="2">
    <location>
        <begin position="394"/>
        <end position="472"/>
    </location>
</feature>
<evidence type="ECO:0000256" key="1">
    <source>
        <dbReference type="SAM" id="MobiDB-lite"/>
    </source>
</evidence>